<dbReference type="Proteomes" id="UP000887574">
    <property type="component" value="Unplaced"/>
</dbReference>
<evidence type="ECO:0000313" key="1">
    <source>
        <dbReference type="Proteomes" id="UP000887574"/>
    </source>
</evidence>
<evidence type="ECO:0000313" key="2">
    <source>
        <dbReference type="WBParaSite" id="jg10568"/>
    </source>
</evidence>
<protein>
    <submittedName>
        <fullName evidence="2">Ovule protein</fullName>
    </submittedName>
</protein>
<sequence>MLASKSTNYLHFQTTVNFRQIGGCYTSLFVNSIHHNPLRSNQKKVEKNSPLHTTYIFCSVNLLHSLDSKQIHFSTIIPPFSTKIIIMKRSKVDKQSTFTSMYAVSYYHHQCLPYPYQ</sequence>
<name>A0A915CNW6_9BILA</name>
<organism evidence="1 2">
    <name type="scientific">Ditylenchus dipsaci</name>
    <dbReference type="NCBI Taxonomy" id="166011"/>
    <lineage>
        <taxon>Eukaryota</taxon>
        <taxon>Metazoa</taxon>
        <taxon>Ecdysozoa</taxon>
        <taxon>Nematoda</taxon>
        <taxon>Chromadorea</taxon>
        <taxon>Rhabditida</taxon>
        <taxon>Tylenchina</taxon>
        <taxon>Tylenchomorpha</taxon>
        <taxon>Sphaerularioidea</taxon>
        <taxon>Anguinidae</taxon>
        <taxon>Anguininae</taxon>
        <taxon>Ditylenchus</taxon>
    </lineage>
</organism>
<proteinExistence type="predicted"/>
<dbReference type="WBParaSite" id="jg10568">
    <property type="protein sequence ID" value="jg10568"/>
    <property type="gene ID" value="jg10568"/>
</dbReference>
<dbReference type="AlphaFoldDB" id="A0A915CNW6"/>
<keyword evidence="1" id="KW-1185">Reference proteome</keyword>
<reference evidence="2" key="1">
    <citation type="submission" date="2022-11" db="UniProtKB">
        <authorList>
            <consortium name="WormBaseParasite"/>
        </authorList>
    </citation>
    <scope>IDENTIFICATION</scope>
</reference>
<accession>A0A915CNW6</accession>